<reference evidence="2" key="1">
    <citation type="submission" date="2021-06" db="EMBL/GenBank/DDBJ databases">
        <title>Parelaphostrongylus tenuis whole genome reference sequence.</title>
        <authorList>
            <person name="Garwood T.J."/>
            <person name="Larsen P.A."/>
            <person name="Fountain-Jones N.M."/>
            <person name="Garbe J.R."/>
            <person name="Macchietto M.G."/>
            <person name="Kania S.A."/>
            <person name="Gerhold R.W."/>
            <person name="Richards J.E."/>
            <person name="Wolf T.M."/>
        </authorList>
    </citation>
    <scope>NUCLEOTIDE SEQUENCE</scope>
    <source>
        <strain evidence="2">MNPRO001-30</strain>
        <tissue evidence="2">Meninges</tissue>
    </source>
</reference>
<proteinExistence type="predicted"/>
<dbReference type="Proteomes" id="UP001196413">
    <property type="component" value="Unassembled WGS sequence"/>
</dbReference>
<comment type="caution">
    <text evidence="2">The sequence shown here is derived from an EMBL/GenBank/DDBJ whole genome shotgun (WGS) entry which is preliminary data.</text>
</comment>
<organism evidence="2 3">
    <name type="scientific">Parelaphostrongylus tenuis</name>
    <name type="common">Meningeal worm</name>
    <dbReference type="NCBI Taxonomy" id="148309"/>
    <lineage>
        <taxon>Eukaryota</taxon>
        <taxon>Metazoa</taxon>
        <taxon>Ecdysozoa</taxon>
        <taxon>Nematoda</taxon>
        <taxon>Chromadorea</taxon>
        <taxon>Rhabditida</taxon>
        <taxon>Rhabditina</taxon>
        <taxon>Rhabditomorpha</taxon>
        <taxon>Strongyloidea</taxon>
        <taxon>Metastrongylidae</taxon>
        <taxon>Parelaphostrongylus</taxon>
    </lineage>
</organism>
<gene>
    <name evidence="2" type="ORF">KIN20_009425</name>
</gene>
<feature type="compositionally biased region" description="Polar residues" evidence="1">
    <location>
        <begin position="1"/>
        <end position="19"/>
    </location>
</feature>
<sequence>MNETSHISRTPIRTITENGDGSPKYFERVNKLLSHDEQPHHDDISLTATGLDSLPTSSIEQHMPRTTNMDSLEKKANRSNSAHSAEFVTPIRTSSKSYNEYLIAALEDELSGRNGRLRPDARFDGSMAESSRQRCLEFIDKFSVFHVP</sequence>
<accession>A0AAD5MRT2</accession>
<feature type="region of interest" description="Disordered" evidence="1">
    <location>
        <begin position="37"/>
        <end position="88"/>
    </location>
</feature>
<feature type="region of interest" description="Disordered" evidence="1">
    <location>
        <begin position="1"/>
        <end position="23"/>
    </location>
</feature>
<dbReference type="AlphaFoldDB" id="A0AAD5MRT2"/>
<keyword evidence="3" id="KW-1185">Reference proteome</keyword>
<dbReference type="EMBL" id="JAHQIW010001561">
    <property type="protein sequence ID" value="KAJ1352921.1"/>
    <property type="molecule type" value="Genomic_DNA"/>
</dbReference>
<name>A0AAD5MRT2_PARTN</name>
<evidence type="ECO:0000256" key="1">
    <source>
        <dbReference type="SAM" id="MobiDB-lite"/>
    </source>
</evidence>
<protein>
    <submittedName>
        <fullName evidence="2">Uncharacterized protein</fullName>
    </submittedName>
</protein>
<feature type="compositionally biased region" description="Polar residues" evidence="1">
    <location>
        <begin position="46"/>
        <end position="70"/>
    </location>
</feature>
<evidence type="ECO:0000313" key="3">
    <source>
        <dbReference type="Proteomes" id="UP001196413"/>
    </source>
</evidence>
<evidence type="ECO:0000313" key="2">
    <source>
        <dbReference type="EMBL" id="KAJ1352921.1"/>
    </source>
</evidence>